<sequence length="57" mass="6645">MNDRARASWHARWVDHREPSNLVFTMIHTRHRGMRKMSELCALTSAALMTMDVMSPC</sequence>
<name>F8PE12_SERL9</name>
<dbReference type="KEGG" id="sla:SERLADRAFT_375017"/>
<reference evidence="1" key="1">
    <citation type="submission" date="2011-04" db="EMBL/GenBank/DDBJ databases">
        <title>Evolution of plant cell wall degrading machinery underlies the functional diversity of forest fungi.</title>
        <authorList>
            <consortium name="US DOE Joint Genome Institute (JGI-PGF)"/>
            <person name="Eastwood D.C."/>
            <person name="Floudas D."/>
            <person name="Binder M."/>
            <person name="Majcherczyk A."/>
            <person name="Schneider P."/>
            <person name="Aerts A."/>
            <person name="Asiegbu F.O."/>
            <person name="Baker S.E."/>
            <person name="Barry K."/>
            <person name="Bendiksby M."/>
            <person name="Blumentritt M."/>
            <person name="Coutinho P.M."/>
            <person name="Cullen D."/>
            <person name="Cullen D."/>
            <person name="Gathman A."/>
            <person name="Goodell B."/>
            <person name="Henrissat B."/>
            <person name="Ihrmark K."/>
            <person name="Kauserud H."/>
            <person name="Kohler A."/>
            <person name="LaButti K."/>
            <person name="Lapidus A."/>
            <person name="Lavin J.L."/>
            <person name="Lee Y.-H."/>
            <person name="Lindquist E."/>
            <person name="Lilly W."/>
            <person name="Lucas S."/>
            <person name="Morin E."/>
            <person name="Murat C."/>
            <person name="Oguiza J.A."/>
            <person name="Park J."/>
            <person name="Pisabarro A.G."/>
            <person name="Riley R."/>
            <person name="Rosling A."/>
            <person name="Salamov A."/>
            <person name="Schmidt O."/>
            <person name="Schmutz J."/>
            <person name="Skrede I."/>
            <person name="Stenlid J."/>
            <person name="Wiebenga A."/>
            <person name="Xie X."/>
            <person name="Kues U."/>
            <person name="Hibbett D.S."/>
            <person name="Hoffmeister D."/>
            <person name="Hogberg N."/>
            <person name="Martin F."/>
            <person name="Grigoriev I.V."/>
            <person name="Watkinson S.C."/>
        </authorList>
    </citation>
    <scope>NUCLEOTIDE SEQUENCE</scope>
    <source>
        <strain evidence="1">S7.9</strain>
    </source>
</reference>
<dbReference type="EMBL" id="GL945447">
    <property type="protein sequence ID" value="EGO18609.1"/>
    <property type="molecule type" value="Genomic_DNA"/>
</dbReference>
<evidence type="ECO:0000313" key="1">
    <source>
        <dbReference type="EMBL" id="EGO18609.1"/>
    </source>
</evidence>
<organism>
    <name type="scientific">Serpula lacrymans var. lacrymans (strain S7.9)</name>
    <name type="common">Dry rot fungus</name>
    <dbReference type="NCBI Taxonomy" id="578457"/>
    <lineage>
        <taxon>Eukaryota</taxon>
        <taxon>Fungi</taxon>
        <taxon>Dikarya</taxon>
        <taxon>Basidiomycota</taxon>
        <taxon>Agaricomycotina</taxon>
        <taxon>Agaricomycetes</taxon>
        <taxon>Agaricomycetidae</taxon>
        <taxon>Boletales</taxon>
        <taxon>Coniophorineae</taxon>
        <taxon>Serpulaceae</taxon>
        <taxon>Serpula</taxon>
    </lineage>
</organism>
<dbReference type="AlphaFoldDB" id="F8PE12"/>
<proteinExistence type="predicted"/>
<dbReference type="RefSeq" id="XP_007324636.1">
    <property type="nucleotide sequence ID" value="XM_007324574.1"/>
</dbReference>
<dbReference type="GeneID" id="18810557"/>
<protein>
    <submittedName>
        <fullName evidence="1">Uncharacterized protein</fullName>
    </submittedName>
</protein>
<gene>
    <name evidence="1" type="ORF">SERLADRAFT_375017</name>
</gene>
<dbReference type="HOGENOM" id="CLU_2997908_0_0_1"/>
<dbReference type="Proteomes" id="UP000008064">
    <property type="component" value="Unassembled WGS sequence"/>
</dbReference>
<accession>F8PE12</accession>